<dbReference type="PANTHER" id="PTHR12684:SF2">
    <property type="entry name" value="TRNA 2'-PHOSPHOTRANSFERASE 1"/>
    <property type="match status" value="1"/>
</dbReference>
<keyword evidence="9" id="KW-1185">Reference proteome</keyword>
<dbReference type="Pfam" id="PF01885">
    <property type="entry name" value="PTS_2-RNA"/>
    <property type="match status" value="1"/>
</dbReference>
<dbReference type="AlphaFoldDB" id="A0A4S8LTV2"/>
<evidence type="ECO:0000256" key="6">
    <source>
        <dbReference type="ARBA" id="ARBA00047949"/>
    </source>
</evidence>
<keyword evidence="5" id="KW-0520">NAD</keyword>
<dbReference type="Gene3D" id="1.10.10.970">
    <property type="entry name" value="RNA 2'-phosphotransferase, Tpt1/KptA family, N-terminal domain"/>
    <property type="match status" value="1"/>
</dbReference>
<dbReference type="PANTHER" id="PTHR12684">
    <property type="entry name" value="PUTATIVE PHOSPHOTRANSFERASE"/>
    <property type="match status" value="1"/>
</dbReference>
<dbReference type="SUPFAM" id="SSF56399">
    <property type="entry name" value="ADP-ribosylation"/>
    <property type="match status" value="1"/>
</dbReference>
<evidence type="ECO:0000313" key="8">
    <source>
        <dbReference type="EMBL" id="THU92954.1"/>
    </source>
</evidence>
<proteinExistence type="inferred from homology"/>
<dbReference type="EC" id="2.7.1.160" evidence="3"/>
<evidence type="ECO:0000256" key="1">
    <source>
        <dbReference type="ARBA" id="ARBA00003343"/>
    </source>
</evidence>
<evidence type="ECO:0000256" key="3">
    <source>
        <dbReference type="ARBA" id="ARBA00012007"/>
    </source>
</evidence>
<comment type="function">
    <text evidence="1">Catalyzes the last step of tRNA splicing, the transfer of the splice junction 2'-phosphate from ligated tRNA to NAD to produce ADP-ribose 1''-2'' cyclic phosphate.</text>
</comment>
<feature type="region of interest" description="Disordered" evidence="7">
    <location>
        <begin position="1"/>
        <end position="59"/>
    </location>
</feature>
<dbReference type="InterPro" id="IPR002745">
    <property type="entry name" value="Ptrans_KptA/Tpt1"/>
</dbReference>
<sequence>MEQDTQSAPSQSQQAESGKKKQTRRTPRNEKSNNNNSNNNTTGGQQRSAKLRGLPKDSPQVRLSKTLSWLLRHGAKSEGLPIREDGYVKVDDVLENPKIKSQSLDLKGVQEIVEADSKKRYDLKQDQDGVWWIKANQGHSLKTVKLDLKPILSLEDIPSKTAVHGTTKEAWSKISTHGLSKMSRNHIHLAQGVPTSFSPSSTTTITTTSNNNFDTTTNIISGMRSSSSILIYIDIPLALSSSIKFYLSDNGVILSEGDEKGFIPTEFFEKVEKRDGVKWVEIEGWKRPSLEDTKK</sequence>
<evidence type="ECO:0000256" key="2">
    <source>
        <dbReference type="ARBA" id="ARBA00009836"/>
    </source>
</evidence>
<gene>
    <name evidence="8" type="ORF">K435DRAFT_780006</name>
</gene>
<reference evidence="8 9" key="1">
    <citation type="journal article" date="2019" name="Nat. Ecol. Evol.">
        <title>Megaphylogeny resolves global patterns of mushroom evolution.</title>
        <authorList>
            <person name="Varga T."/>
            <person name="Krizsan K."/>
            <person name="Foldi C."/>
            <person name="Dima B."/>
            <person name="Sanchez-Garcia M."/>
            <person name="Sanchez-Ramirez S."/>
            <person name="Szollosi G.J."/>
            <person name="Szarkandi J.G."/>
            <person name="Papp V."/>
            <person name="Albert L."/>
            <person name="Andreopoulos W."/>
            <person name="Angelini C."/>
            <person name="Antonin V."/>
            <person name="Barry K.W."/>
            <person name="Bougher N.L."/>
            <person name="Buchanan P."/>
            <person name="Buyck B."/>
            <person name="Bense V."/>
            <person name="Catcheside P."/>
            <person name="Chovatia M."/>
            <person name="Cooper J."/>
            <person name="Damon W."/>
            <person name="Desjardin D."/>
            <person name="Finy P."/>
            <person name="Geml J."/>
            <person name="Haridas S."/>
            <person name="Hughes K."/>
            <person name="Justo A."/>
            <person name="Karasinski D."/>
            <person name="Kautmanova I."/>
            <person name="Kiss B."/>
            <person name="Kocsube S."/>
            <person name="Kotiranta H."/>
            <person name="LaButti K.M."/>
            <person name="Lechner B.E."/>
            <person name="Liimatainen K."/>
            <person name="Lipzen A."/>
            <person name="Lukacs Z."/>
            <person name="Mihaltcheva S."/>
            <person name="Morgado L.N."/>
            <person name="Niskanen T."/>
            <person name="Noordeloos M.E."/>
            <person name="Ohm R.A."/>
            <person name="Ortiz-Santana B."/>
            <person name="Ovrebo C."/>
            <person name="Racz N."/>
            <person name="Riley R."/>
            <person name="Savchenko A."/>
            <person name="Shiryaev A."/>
            <person name="Soop K."/>
            <person name="Spirin V."/>
            <person name="Szebenyi C."/>
            <person name="Tomsovsky M."/>
            <person name="Tulloss R.E."/>
            <person name="Uehling J."/>
            <person name="Grigoriev I.V."/>
            <person name="Vagvolgyi C."/>
            <person name="Papp T."/>
            <person name="Martin F.M."/>
            <person name="Miettinen O."/>
            <person name="Hibbett D.S."/>
            <person name="Nagy L.G."/>
        </authorList>
    </citation>
    <scope>NUCLEOTIDE SEQUENCE [LARGE SCALE GENOMIC DNA]</scope>
    <source>
        <strain evidence="8 9">CBS 962.96</strain>
    </source>
</reference>
<organism evidence="8 9">
    <name type="scientific">Dendrothele bispora (strain CBS 962.96)</name>
    <dbReference type="NCBI Taxonomy" id="1314807"/>
    <lineage>
        <taxon>Eukaryota</taxon>
        <taxon>Fungi</taxon>
        <taxon>Dikarya</taxon>
        <taxon>Basidiomycota</taxon>
        <taxon>Agaricomycotina</taxon>
        <taxon>Agaricomycetes</taxon>
        <taxon>Agaricomycetidae</taxon>
        <taxon>Agaricales</taxon>
        <taxon>Agaricales incertae sedis</taxon>
        <taxon>Dendrothele</taxon>
    </lineage>
</organism>
<dbReference type="Proteomes" id="UP000297245">
    <property type="component" value="Unassembled WGS sequence"/>
</dbReference>
<dbReference type="Gene3D" id="3.20.170.30">
    <property type="match status" value="1"/>
</dbReference>
<dbReference type="GO" id="GO:0006388">
    <property type="term" value="P:tRNA splicing, via endonucleolytic cleavage and ligation"/>
    <property type="evidence" value="ECO:0007669"/>
    <property type="project" value="TreeGrafter"/>
</dbReference>
<dbReference type="GO" id="GO:0000215">
    <property type="term" value="F:tRNA 2'-phosphotransferase activity"/>
    <property type="evidence" value="ECO:0007669"/>
    <property type="project" value="UniProtKB-EC"/>
</dbReference>
<name>A0A4S8LTV2_DENBC</name>
<feature type="compositionally biased region" description="Low complexity" evidence="7">
    <location>
        <begin position="1"/>
        <end position="16"/>
    </location>
</feature>
<dbReference type="OrthoDB" id="419694at2759"/>
<dbReference type="InterPro" id="IPR042081">
    <property type="entry name" value="RNA_2'-PTrans_C"/>
</dbReference>
<dbReference type="EMBL" id="ML179262">
    <property type="protein sequence ID" value="THU92954.1"/>
    <property type="molecule type" value="Genomic_DNA"/>
</dbReference>
<accession>A0A4S8LTV2</accession>
<comment type="similarity">
    <text evidence="2">Belongs to the KptA/TPT1 family.</text>
</comment>
<evidence type="ECO:0000256" key="4">
    <source>
        <dbReference type="ARBA" id="ARBA00022679"/>
    </source>
</evidence>
<evidence type="ECO:0000313" key="9">
    <source>
        <dbReference type="Proteomes" id="UP000297245"/>
    </source>
</evidence>
<comment type="catalytic activity">
    <reaction evidence="6">
        <text>2'-phospho-[ligated tRNA] + NAD(+) = mature tRNA + ADP-alpha-D-ribose 1'',2''-cyclic phosphate + nicotinamide</text>
        <dbReference type="Rhea" id="RHEA:23324"/>
        <dbReference type="Rhea" id="RHEA-COMP:11106"/>
        <dbReference type="Rhea" id="RHEA-COMP:11107"/>
        <dbReference type="ChEBI" id="CHEBI:17154"/>
        <dbReference type="ChEBI" id="CHEBI:57540"/>
        <dbReference type="ChEBI" id="CHEBI:76596"/>
        <dbReference type="ChEBI" id="CHEBI:82883"/>
        <dbReference type="ChEBI" id="CHEBI:85027"/>
        <dbReference type="EC" id="2.7.1.160"/>
    </reaction>
</comment>
<dbReference type="InterPro" id="IPR042080">
    <property type="entry name" value="RNA_2'-PTrans_N"/>
</dbReference>
<protein>
    <recommendedName>
        <fullName evidence="3">2'-phosphotransferase</fullName>
        <ecNumber evidence="3">2.7.1.160</ecNumber>
    </recommendedName>
</protein>
<keyword evidence="4" id="KW-0808">Transferase</keyword>
<evidence type="ECO:0000256" key="7">
    <source>
        <dbReference type="SAM" id="MobiDB-lite"/>
    </source>
</evidence>
<evidence type="ECO:0000256" key="5">
    <source>
        <dbReference type="ARBA" id="ARBA00023027"/>
    </source>
</evidence>